<keyword evidence="5 6" id="KW-0472">Membrane</keyword>
<evidence type="ECO:0000256" key="1">
    <source>
        <dbReference type="ARBA" id="ARBA00004651"/>
    </source>
</evidence>
<dbReference type="GO" id="GO:0005886">
    <property type="term" value="C:plasma membrane"/>
    <property type="evidence" value="ECO:0007669"/>
    <property type="project" value="UniProtKB-SubCell"/>
</dbReference>
<gene>
    <name evidence="7" type="ORF">FPE01S_02_08130</name>
</gene>
<evidence type="ECO:0000256" key="4">
    <source>
        <dbReference type="ARBA" id="ARBA00022989"/>
    </source>
</evidence>
<evidence type="ECO:0000313" key="7">
    <source>
        <dbReference type="EMBL" id="GAO43707.1"/>
    </source>
</evidence>
<feature type="transmembrane region" description="Helical" evidence="6">
    <location>
        <begin position="223"/>
        <end position="240"/>
    </location>
</feature>
<feature type="transmembrane region" description="Helical" evidence="6">
    <location>
        <begin position="182"/>
        <end position="202"/>
    </location>
</feature>
<dbReference type="STRING" id="1220578.FPE01S_02_08130"/>
<feature type="transmembrane region" description="Helical" evidence="6">
    <location>
        <begin position="454"/>
        <end position="475"/>
    </location>
</feature>
<feature type="transmembrane region" description="Helical" evidence="6">
    <location>
        <begin position="82"/>
        <end position="104"/>
    </location>
</feature>
<feature type="transmembrane region" description="Helical" evidence="6">
    <location>
        <begin position="302"/>
        <end position="323"/>
    </location>
</feature>
<dbReference type="RefSeq" id="WP_046369542.1">
    <property type="nucleotide sequence ID" value="NZ_BBWV01000002.1"/>
</dbReference>
<feature type="transmembrane region" description="Helical" evidence="6">
    <location>
        <begin position="376"/>
        <end position="394"/>
    </location>
</feature>
<feature type="transmembrane region" description="Helical" evidence="6">
    <location>
        <begin position="432"/>
        <end position="448"/>
    </location>
</feature>
<feature type="transmembrane region" description="Helical" evidence="6">
    <location>
        <begin position="124"/>
        <end position="146"/>
    </location>
</feature>
<dbReference type="AlphaFoldDB" id="A0A0E9N110"/>
<dbReference type="PANTHER" id="PTHR30250">
    <property type="entry name" value="PST FAMILY PREDICTED COLANIC ACID TRANSPORTER"/>
    <property type="match status" value="1"/>
</dbReference>
<dbReference type="EMBL" id="BBWV01000002">
    <property type="protein sequence ID" value="GAO43707.1"/>
    <property type="molecule type" value="Genomic_DNA"/>
</dbReference>
<feature type="transmembrane region" description="Helical" evidence="6">
    <location>
        <begin position="343"/>
        <end position="364"/>
    </location>
</feature>
<keyword evidence="3 6" id="KW-0812">Transmembrane</keyword>
<feature type="transmembrane region" description="Helical" evidence="6">
    <location>
        <begin position="252"/>
        <end position="272"/>
    </location>
</feature>
<sequence length="492" mass="55335">MSTIQKKSIQSTIIIMGAFAIGAFNLLVLAPRILTTEQFGLTRVIGDAALTLATMCTLGCLPIIYKFFPFYKAYLPIEKNDLPFFTGMVCLTGLIVCCFIGWLCRDLIEKKFIEKSPLFVNYSYLVYPYCVCILGFMWLESFTISFRRSNLSNALREFVPRILFTLLLALYAWKLISDKGFYQLFSLSFLLPALILFIVLRGTGRFRFVTTMSPVTSRLKGKMISFGLFIFGSQFLNLLSKTADTFIITGKSPGGLADAAVFTIATYVVTLMEVPQRSMNSVTTPVLAEAWKDKAMLRIRSIYVKSVTNLLLVGLTMFGLMWLNLHNIAGFLGKDFSGVDTAILIMGIGKLIDLGTGANSQIIGTSSYWKVDFTTNVIYTIIALPLNFLLITHFGIKGAAYATLISLSFYNLMRFGFLWWKFNMQPYTWKDLLAVVLAIAGILLVKLVPHRADFIVDAIIRSILFIAFFATAIYVSRISEEANKYVDRYLKR</sequence>
<feature type="transmembrane region" description="Helical" evidence="6">
    <location>
        <begin position="12"/>
        <end position="30"/>
    </location>
</feature>
<dbReference type="OrthoDB" id="88014at2"/>
<dbReference type="PANTHER" id="PTHR30250:SF11">
    <property type="entry name" value="O-ANTIGEN TRANSPORTER-RELATED"/>
    <property type="match status" value="1"/>
</dbReference>
<evidence type="ECO:0000256" key="5">
    <source>
        <dbReference type="ARBA" id="ARBA00023136"/>
    </source>
</evidence>
<feature type="transmembrane region" description="Helical" evidence="6">
    <location>
        <begin position="158"/>
        <end position="176"/>
    </location>
</feature>
<comment type="caution">
    <text evidence="7">The sequence shown here is derived from an EMBL/GenBank/DDBJ whole genome shotgun (WGS) entry which is preliminary data.</text>
</comment>
<evidence type="ECO:0000256" key="6">
    <source>
        <dbReference type="SAM" id="Phobius"/>
    </source>
</evidence>
<keyword evidence="4 6" id="KW-1133">Transmembrane helix</keyword>
<name>A0A0E9N110_9BACT</name>
<dbReference type="Proteomes" id="UP000033121">
    <property type="component" value="Unassembled WGS sequence"/>
</dbReference>
<evidence type="ECO:0000313" key="8">
    <source>
        <dbReference type="Proteomes" id="UP000033121"/>
    </source>
</evidence>
<feature type="transmembrane region" description="Helical" evidence="6">
    <location>
        <begin position="50"/>
        <end position="70"/>
    </location>
</feature>
<accession>A0A0E9N110</accession>
<comment type="subcellular location">
    <subcellularLocation>
        <location evidence="1">Cell membrane</location>
        <topology evidence="1">Multi-pass membrane protein</topology>
    </subcellularLocation>
</comment>
<keyword evidence="8" id="KW-1185">Reference proteome</keyword>
<dbReference type="InterPro" id="IPR050833">
    <property type="entry name" value="Poly_Biosynth_Transport"/>
</dbReference>
<evidence type="ECO:0000256" key="2">
    <source>
        <dbReference type="ARBA" id="ARBA00022475"/>
    </source>
</evidence>
<evidence type="ECO:0000256" key="3">
    <source>
        <dbReference type="ARBA" id="ARBA00022692"/>
    </source>
</evidence>
<protein>
    <submittedName>
        <fullName evidence="7">Uncharacterized protein</fullName>
    </submittedName>
</protein>
<feature type="transmembrane region" description="Helical" evidence="6">
    <location>
        <begin position="400"/>
        <end position="420"/>
    </location>
</feature>
<reference evidence="7 8" key="1">
    <citation type="submission" date="2015-04" db="EMBL/GenBank/DDBJ databases">
        <title>Whole genome shotgun sequence of Flavihumibacter petaseus NBRC 106054.</title>
        <authorList>
            <person name="Miyazawa S."/>
            <person name="Hosoyama A."/>
            <person name="Hashimoto M."/>
            <person name="Noguchi M."/>
            <person name="Tsuchikane K."/>
            <person name="Ohji S."/>
            <person name="Yamazoe A."/>
            <person name="Ichikawa N."/>
            <person name="Kimura A."/>
            <person name="Fujita N."/>
        </authorList>
    </citation>
    <scope>NUCLEOTIDE SEQUENCE [LARGE SCALE GENOMIC DNA]</scope>
    <source>
        <strain evidence="7 8">NBRC 106054</strain>
    </source>
</reference>
<keyword evidence="2" id="KW-1003">Cell membrane</keyword>
<organism evidence="7 8">
    <name type="scientific">Flavihumibacter petaseus NBRC 106054</name>
    <dbReference type="NCBI Taxonomy" id="1220578"/>
    <lineage>
        <taxon>Bacteria</taxon>
        <taxon>Pseudomonadati</taxon>
        <taxon>Bacteroidota</taxon>
        <taxon>Chitinophagia</taxon>
        <taxon>Chitinophagales</taxon>
        <taxon>Chitinophagaceae</taxon>
        <taxon>Flavihumibacter</taxon>
    </lineage>
</organism>
<proteinExistence type="predicted"/>